<dbReference type="RefSeq" id="WP_187150355.1">
    <property type="nucleotide sequence ID" value="NZ_LWUJ01000012.1"/>
</dbReference>
<gene>
    <name evidence="1" type="ORF">A6V39_03595</name>
</gene>
<accession>A0A1A9QE54</accession>
<dbReference type="EMBL" id="LWUJ01000012">
    <property type="protein sequence ID" value="OAL09970.1"/>
    <property type="molecule type" value="Genomic_DNA"/>
</dbReference>
<protein>
    <submittedName>
        <fullName evidence="1">Uncharacterized protein</fullName>
    </submittedName>
</protein>
<comment type="caution">
    <text evidence="1">The sequence shown here is derived from an EMBL/GenBank/DDBJ whole genome shotgun (WGS) entry which is preliminary data.</text>
</comment>
<proteinExistence type="predicted"/>
<evidence type="ECO:0000313" key="1">
    <source>
        <dbReference type="EMBL" id="OAL09970.1"/>
    </source>
</evidence>
<name>A0A1A9QE54_9MOLU</name>
<evidence type="ECO:0000313" key="2">
    <source>
        <dbReference type="Proteomes" id="UP000077623"/>
    </source>
</evidence>
<reference evidence="2" key="1">
    <citation type="submission" date="2016-04" db="EMBL/GenBank/DDBJ databases">
        <authorList>
            <person name="Quiroz-Castaneda R.E."/>
            <person name="Martinez-Ocampo F."/>
        </authorList>
    </citation>
    <scope>NUCLEOTIDE SEQUENCE [LARGE SCALE GENOMIC DNA]</scope>
    <source>
        <strain evidence="2">INIFAP01</strain>
    </source>
</reference>
<keyword evidence="2" id="KW-1185">Reference proteome</keyword>
<dbReference type="Proteomes" id="UP000077623">
    <property type="component" value="Unassembled WGS sequence"/>
</dbReference>
<dbReference type="AlphaFoldDB" id="A0A1A9QE54"/>
<dbReference type="STRING" id="432608.A6V39_03595"/>
<sequence>MANTSLLTKVVGTVLVGGGIAGAGTAYALSSNQKAKTTIENKLNEEQKELLDGEVEALWEIKLTTYKRIKAKDNTFELTPLSWQGLKNWCSTNKGKENNETNQKIYERVKEVCIVPTYKEKLLKENKQLAEDTQDWTNRTNDYKQSGNNLLIDGIDRANPGNDALKNWCTNTILNSKFTTEDKNYNLAVKWCTKTGT</sequence>
<organism evidence="1 2">
    <name type="scientific">Candidatus Mycoplasma haematobovis</name>
    <dbReference type="NCBI Taxonomy" id="432608"/>
    <lineage>
        <taxon>Bacteria</taxon>
        <taxon>Bacillati</taxon>
        <taxon>Mycoplasmatota</taxon>
        <taxon>Mollicutes</taxon>
        <taxon>Mycoplasmataceae</taxon>
        <taxon>Mycoplasma</taxon>
    </lineage>
</organism>